<dbReference type="Gene3D" id="1.20.1280.290">
    <property type="match status" value="2"/>
</dbReference>
<dbReference type="RefSeq" id="XP_002905685.1">
    <property type="nucleotide sequence ID" value="XM_002905639.1"/>
</dbReference>
<evidence type="ECO:0000256" key="3">
    <source>
        <dbReference type="ARBA" id="ARBA00007809"/>
    </source>
</evidence>
<keyword evidence="15" id="KW-1185">Reference proteome</keyword>
<dbReference type="FunFam" id="1.20.1280.290:FF:000004">
    <property type="entry name" value="Sugar transporter SWEET"/>
    <property type="match status" value="1"/>
</dbReference>
<dbReference type="InterPro" id="IPR047664">
    <property type="entry name" value="SWEET"/>
</dbReference>
<sequence length="403" mass="43769">MLGHVNIEVNITIRVIFTSRTCACTSFALSRLNFKRYAVYYKGTATVLICLENVPEANVTHAPKFADSSSKPNIPKPLEMRGSRQTSARATVLLISSLQPGRPGSSNAERDILLALSVSTGNVNEKSDHLNQVIYADGASFFILPPDSEMLALNIVNAAGTVTTIILLFSSFPDFRRIHSEKRTGEVRVLPVLMLGVNCFTWSVYGYLSETYFPVMSLNAFGALTSLAFSLVFYRWSADRPTLHKMGAVTGSWVMLGLLFAVLCKTDVIHLSSSVQEKITGYIAVVINIALYASPLQTMKLVLQTKSAASLPATMCCVNLVNGSIWVLNGILADDMFVLTPNALGVVLSVIQVALIIKFRHSGRVIEAHDVVVMEAKCDAVALSPVVDIPVKPPVYEAVQSPV</sequence>
<evidence type="ECO:0000256" key="7">
    <source>
        <dbReference type="ARBA" id="ARBA00022597"/>
    </source>
</evidence>
<protein>
    <recommendedName>
        <fullName evidence="4">Sugar transporter SWEET1</fullName>
    </recommendedName>
</protein>
<dbReference type="GO" id="GO:0000139">
    <property type="term" value="C:Golgi membrane"/>
    <property type="evidence" value="ECO:0007669"/>
    <property type="project" value="UniProtKB-SubCell"/>
</dbReference>
<evidence type="ECO:0000256" key="2">
    <source>
        <dbReference type="ARBA" id="ARBA00004653"/>
    </source>
</evidence>
<dbReference type="HOGENOM" id="CLU_684209_0_0_1"/>
<comment type="similarity">
    <text evidence="3">Belongs to the SWEET sugar transporter family.</text>
</comment>
<dbReference type="STRING" id="403677.D0N2J7"/>
<dbReference type="PANTHER" id="PTHR10791">
    <property type="entry name" value="RAG1-ACTIVATING PROTEIN 1"/>
    <property type="match status" value="1"/>
</dbReference>
<keyword evidence="10 13" id="KW-1133">Transmembrane helix</keyword>
<evidence type="ECO:0000256" key="8">
    <source>
        <dbReference type="ARBA" id="ARBA00022692"/>
    </source>
</evidence>
<keyword evidence="5" id="KW-0813">Transport</keyword>
<evidence type="ECO:0000256" key="10">
    <source>
        <dbReference type="ARBA" id="ARBA00022989"/>
    </source>
</evidence>
<dbReference type="EMBL" id="DS028123">
    <property type="protein sequence ID" value="EEY68526.1"/>
    <property type="molecule type" value="Genomic_DNA"/>
</dbReference>
<feature type="transmembrane region" description="Helical" evidence="13">
    <location>
        <begin position="246"/>
        <end position="263"/>
    </location>
</feature>
<dbReference type="PANTHER" id="PTHR10791:SF30">
    <property type="entry name" value="SUGAR TRANSPORTER SWEET1"/>
    <property type="match status" value="1"/>
</dbReference>
<evidence type="ECO:0000313" key="14">
    <source>
        <dbReference type="EMBL" id="EEY68526.1"/>
    </source>
</evidence>
<keyword evidence="6" id="KW-1003">Cell membrane</keyword>
<dbReference type="Pfam" id="PF03083">
    <property type="entry name" value="MtN3_slv"/>
    <property type="match status" value="2"/>
</dbReference>
<evidence type="ECO:0000256" key="12">
    <source>
        <dbReference type="ARBA" id="ARBA00023136"/>
    </source>
</evidence>
<dbReference type="Proteomes" id="UP000006643">
    <property type="component" value="Unassembled WGS sequence"/>
</dbReference>
<dbReference type="InParanoid" id="D0N2J7"/>
<dbReference type="InterPro" id="IPR004316">
    <property type="entry name" value="SWEET_rpt"/>
</dbReference>
<evidence type="ECO:0000256" key="6">
    <source>
        <dbReference type="ARBA" id="ARBA00022475"/>
    </source>
</evidence>
<feature type="transmembrane region" description="Helical" evidence="13">
    <location>
        <begin position="279"/>
        <end position="296"/>
    </location>
</feature>
<keyword evidence="7" id="KW-0762">Sugar transport</keyword>
<proteinExistence type="inferred from homology"/>
<evidence type="ECO:0000256" key="9">
    <source>
        <dbReference type="ARBA" id="ARBA00022737"/>
    </source>
</evidence>
<gene>
    <name evidence="14" type="ORF">PITG_05002</name>
</gene>
<keyword evidence="11" id="KW-0333">Golgi apparatus</keyword>
<evidence type="ECO:0000313" key="15">
    <source>
        <dbReference type="Proteomes" id="UP000006643"/>
    </source>
</evidence>
<evidence type="ECO:0000256" key="4">
    <source>
        <dbReference type="ARBA" id="ARBA00021741"/>
    </source>
</evidence>
<dbReference type="OMA" id="VEFMPLY"/>
<dbReference type="eggNOG" id="KOG1623">
    <property type="taxonomic scope" value="Eukaryota"/>
</dbReference>
<evidence type="ECO:0000256" key="13">
    <source>
        <dbReference type="SAM" id="Phobius"/>
    </source>
</evidence>
<feature type="transmembrane region" description="Helical" evidence="13">
    <location>
        <begin position="308"/>
        <end position="332"/>
    </location>
</feature>
<feature type="transmembrane region" description="Helical" evidence="13">
    <location>
        <begin position="214"/>
        <end position="234"/>
    </location>
</feature>
<evidence type="ECO:0000256" key="11">
    <source>
        <dbReference type="ARBA" id="ARBA00023034"/>
    </source>
</evidence>
<feature type="transmembrane region" description="Helical" evidence="13">
    <location>
        <begin position="189"/>
        <end position="208"/>
    </location>
</feature>
<evidence type="ECO:0000256" key="5">
    <source>
        <dbReference type="ARBA" id="ARBA00022448"/>
    </source>
</evidence>
<name>D0N2J7_PHYIT</name>
<accession>D0N2J7</accession>
<dbReference type="KEGG" id="pif:PITG_05002"/>
<organism evidence="14 15">
    <name type="scientific">Phytophthora infestans (strain T30-4)</name>
    <name type="common">Potato late blight agent</name>
    <dbReference type="NCBI Taxonomy" id="403677"/>
    <lineage>
        <taxon>Eukaryota</taxon>
        <taxon>Sar</taxon>
        <taxon>Stramenopiles</taxon>
        <taxon>Oomycota</taxon>
        <taxon>Peronosporomycetes</taxon>
        <taxon>Peronosporales</taxon>
        <taxon>Peronosporaceae</taxon>
        <taxon>Phytophthora</taxon>
    </lineage>
</organism>
<dbReference type="OrthoDB" id="409725at2759"/>
<feature type="transmembrane region" description="Helical" evidence="13">
    <location>
        <begin position="150"/>
        <end position="169"/>
    </location>
</feature>
<dbReference type="FunFam" id="1.20.1280.290:FF:000007">
    <property type="entry name" value="Bidirectional sugar transporter SWEET7"/>
    <property type="match status" value="1"/>
</dbReference>
<keyword evidence="8 13" id="KW-0812">Transmembrane</keyword>
<evidence type="ECO:0000256" key="1">
    <source>
        <dbReference type="ARBA" id="ARBA00004651"/>
    </source>
</evidence>
<reference evidence="15" key="1">
    <citation type="journal article" date="2009" name="Nature">
        <title>Genome sequence and analysis of the Irish potato famine pathogen Phytophthora infestans.</title>
        <authorList>
            <consortium name="The Broad Institute Genome Sequencing Platform"/>
            <person name="Haas B.J."/>
            <person name="Kamoun S."/>
            <person name="Zody M.C."/>
            <person name="Jiang R.H."/>
            <person name="Handsaker R.E."/>
            <person name="Cano L.M."/>
            <person name="Grabherr M."/>
            <person name="Kodira C.D."/>
            <person name="Raffaele S."/>
            <person name="Torto-Alalibo T."/>
            <person name="Bozkurt T.O."/>
            <person name="Ah-Fong A.M."/>
            <person name="Alvarado L."/>
            <person name="Anderson V.L."/>
            <person name="Armstrong M.R."/>
            <person name="Avrova A."/>
            <person name="Baxter L."/>
            <person name="Beynon J."/>
            <person name="Boevink P.C."/>
            <person name="Bollmann S.R."/>
            <person name="Bos J.I."/>
            <person name="Bulone V."/>
            <person name="Cai G."/>
            <person name="Cakir C."/>
            <person name="Carrington J.C."/>
            <person name="Chawner M."/>
            <person name="Conti L."/>
            <person name="Costanzo S."/>
            <person name="Ewan R."/>
            <person name="Fahlgren N."/>
            <person name="Fischbach M.A."/>
            <person name="Fugelstad J."/>
            <person name="Gilroy E.M."/>
            <person name="Gnerre S."/>
            <person name="Green P.J."/>
            <person name="Grenville-Briggs L.J."/>
            <person name="Griffith J."/>
            <person name="Grunwald N.J."/>
            <person name="Horn K."/>
            <person name="Horner N.R."/>
            <person name="Hu C.H."/>
            <person name="Huitema E."/>
            <person name="Jeong D.H."/>
            <person name="Jones A.M."/>
            <person name="Jones J.D."/>
            <person name="Jones R.W."/>
            <person name="Karlsson E.K."/>
            <person name="Kunjeti S.G."/>
            <person name="Lamour K."/>
            <person name="Liu Z."/>
            <person name="Ma L."/>
            <person name="Maclean D."/>
            <person name="Chibucos M.C."/>
            <person name="McDonald H."/>
            <person name="McWalters J."/>
            <person name="Meijer H.J."/>
            <person name="Morgan W."/>
            <person name="Morris P.F."/>
            <person name="Munro C.A."/>
            <person name="O'Neill K."/>
            <person name="Ospina-Giraldo M."/>
            <person name="Pinzon A."/>
            <person name="Pritchard L."/>
            <person name="Ramsahoye B."/>
            <person name="Ren Q."/>
            <person name="Restrepo S."/>
            <person name="Roy S."/>
            <person name="Sadanandom A."/>
            <person name="Savidor A."/>
            <person name="Schornack S."/>
            <person name="Schwartz D.C."/>
            <person name="Schumann U.D."/>
            <person name="Schwessinger B."/>
            <person name="Seyer L."/>
            <person name="Sharpe T."/>
            <person name="Silvar C."/>
            <person name="Song J."/>
            <person name="Studholme D.J."/>
            <person name="Sykes S."/>
            <person name="Thines M."/>
            <person name="van de Vondervoort P.J."/>
            <person name="Phuntumart V."/>
            <person name="Wawra S."/>
            <person name="Weide R."/>
            <person name="Win J."/>
            <person name="Young C."/>
            <person name="Zhou S."/>
            <person name="Fry W."/>
            <person name="Meyers B.C."/>
            <person name="van West P."/>
            <person name="Ristaino J."/>
            <person name="Govers F."/>
            <person name="Birch P.R."/>
            <person name="Whisson S.C."/>
            <person name="Judelson H.S."/>
            <person name="Nusbaum C."/>
        </authorList>
    </citation>
    <scope>NUCLEOTIDE SEQUENCE [LARGE SCALE GENOMIC DNA]</scope>
    <source>
        <strain evidence="15">T30-4</strain>
    </source>
</reference>
<keyword evidence="12 13" id="KW-0472">Membrane</keyword>
<comment type="subcellular location">
    <subcellularLocation>
        <location evidence="1">Cell membrane</location>
        <topology evidence="1">Multi-pass membrane protein</topology>
    </subcellularLocation>
    <subcellularLocation>
        <location evidence="2">Golgi apparatus membrane</location>
        <topology evidence="2">Multi-pass membrane protein</topology>
    </subcellularLocation>
</comment>
<keyword evidence="9" id="KW-0677">Repeat</keyword>
<dbReference type="GO" id="GO:0051119">
    <property type="term" value="F:sugar transmembrane transporter activity"/>
    <property type="evidence" value="ECO:0007669"/>
    <property type="project" value="InterPro"/>
</dbReference>
<feature type="transmembrane region" description="Helical" evidence="13">
    <location>
        <begin position="338"/>
        <end position="357"/>
    </location>
</feature>
<dbReference type="AlphaFoldDB" id="D0N2J7"/>
<dbReference type="VEuPathDB" id="FungiDB:PITG_05002"/>
<dbReference type="GO" id="GO:0005886">
    <property type="term" value="C:plasma membrane"/>
    <property type="evidence" value="ECO:0007669"/>
    <property type="project" value="UniProtKB-SubCell"/>
</dbReference>
<dbReference type="GeneID" id="9479146"/>